<feature type="compositionally biased region" description="Basic and acidic residues" evidence="1">
    <location>
        <begin position="127"/>
        <end position="136"/>
    </location>
</feature>
<dbReference type="EMBL" id="KL197739">
    <property type="protein sequence ID" value="KDQ52589.1"/>
    <property type="molecule type" value="Genomic_DNA"/>
</dbReference>
<proteinExistence type="predicted"/>
<evidence type="ECO:0000313" key="3">
    <source>
        <dbReference type="EMBL" id="KDQ52589.1"/>
    </source>
</evidence>
<accession>A0A067PCV2</accession>
<evidence type="ECO:0000313" key="4">
    <source>
        <dbReference type="Proteomes" id="UP000027265"/>
    </source>
</evidence>
<protein>
    <submittedName>
        <fullName evidence="3">Uncharacterized protein</fullName>
    </submittedName>
</protein>
<name>A0A067PCV2_9AGAM</name>
<evidence type="ECO:0000256" key="1">
    <source>
        <dbReference type="SAM" id="MobiDB-lite"/>
    </source>
</evidence>
<feature type="signal peptide" evidence="2">
    <location>
        <begin position="1"/>
        <end position="26"/>
    </location>
</feature>
<sequence length="196" mass="21649">MDPSQVFHISSCRSFHLLLLLMVAIAPNPNELPFVQSMLSDLHYQNPEGVLVCPYIGVSLAIQEDRLMAGLPSSQASSPAGGNRQHDRLFSLEEVHPSPSKVRDNMMGVSGPPSARSTEYVPPIGQERPHGSHPDSRPLAVSRTFWSLRLSQHRATSAIVAPTLSVWPQFWLVNVRDWSSGFDRLSFHPGFQSTVA</sequence>
<reference evidence="4" key="1">
    <citation type="journal article" date="2014" name="Proc. Natl. Acad. Sci. U.S.A.">
        <title>Extensive sampling of basidiomycete genomes demonstrates inadequacy of the white-rot/brown-rot paradigm for wood decay fungi.</title>
        <authorList>
            <person name="Riley R."/>
            <person name="Salamov A.A."/>
            <person name="Brown D.W."/>
            <person name="Nagy L.G."/>
            <person name="Floudas D."/>
            <person name="Held B.W."/>
            <person name="Levasseur A."/>
            <person name="Lombard V."/>
            <person name="Morin E."/>
            <person name="Otillar R."/>
            <person name="Lindquist E.A."/>
            <person name="Sun H."/>
            <person name="LaButti K.M."/>
            <person name="Schmutz J."/>
            <person name="Jabbour D."/>
            <person name="Luo H."/>
            <person name="Baker S.E."/>
            <person name="Pisabarro A.G."/>
            <person name="Walton J.D."/>
            <person name="Blanchette R.A."/>
            <person name="Henrissat B."/>
            <person name="Martin F."/>
            <person name="Cullen D."/>
            <person name="Hibbett D.S."/>
            <person name="Grigoriev I.V."/>
        </authorList>
    </citation>
    <scope>NUCLEOTIDE SEQUENCE [LARGE SCALE GENOMIC DNA]</scope>
    <source>
        <strain evidence="4">MUCL 33604</strain>
    </source>
</reference>
<dbReference type="AlphaFoldDB" id="A0A067PCV2"/>
<gene>
    <name evidence="3" type="ORF">JAAARDRAFT_40192</name>
</gene>
<evidence type="ECO:0000256" key="2">
    <source>
        <dbReference type="SAM" id="SignalP"/>
    </source>
</evidence>
<dbReference type="Proteomes" id="UP000027265">
    <property type="component" value="Unassembled WGS sequence"/>
</dbReference>
<keyword evidence="2" id="KW-0732">Signal</keyword>
<feature type="region of interest" description="Disordered" evidence="1">
    <location>
        <begin position="98"/>
        <end position="137"/>
    </location>
</feature>
<keyword evidence="4" id="KW-1185">Reference proteome</keyword>
<dbReference type="HOGENOM" id="CLU_1390428_0_0_1"/>
<organism evidence="3 4">
    <name type="scientific">Jaapia argillacea MUCL 33604</name>
    <dbReference type="NCBI Taxonomy" id="933084"/>
    <lineage>
        <taxon>Eukaryota</taxon>
        <taxon>Fungi</taxon>
        <taxon>Dikarya</taxon>
        <taxon>Basidiomycota</taxon>
        <taxon>Agaricomycotina</taxon>
        <taxon>Agaricomycetes</taxon>
        <taxon>Agaricomycetidae</taxon>
        <taxon>Jaapiales</taxon>
        <taxon>Jaapiaceae</taxon>
        <taxon>Jaapia</taxon>
    </lineage>
</organism>
<dbReference type="InParanoid" id="A0A067PCV2"/>
<feature type="chain" id="PRO_5001643073" evidence="2">
    <location>
        <begin position="27"/>
        <end position="196"/>
    </location>
</feature>